<feature type="transmembrane region" description="Helical" evidence="4">
    <location>
        <begin position="913"/>
        <end position="932"/>
    </location>
</feature>
<dbReference type="PANTHER" id="PTHR48057">
    <property type="entry name" value="LEUCINE-RICH REPEAT SERINE/THREONINE-PROTEIN KINASE 1"/>
    <property type="match status" value="1"/>
</dbReference>
<reference evidence="7" key="1">
    <citation type="submission" date="2015-09" db="EMBL/GenBank/DDBJ databases">
        <authorList>
            <consortium name="Pathogen Informatics"/>
        </authorList>
    </citation>
    <scope>NUCLEOTIDE SEQUENCE [LARGE SCALE GENOMIC DNA]</scope>
    <source>
        <strain evidence="7">Lake Konstanz</strain>
    </source>
</reference>
<evidence type="ECO:0000256" key="4">
    <source>
        <dbReference type="SAM" id="Phobius"/>
    </source>
</evidence>
<dbReference type="Proteomes" id="UP000051952">
    <property type="component" value="Unassembled WGS sequence"/>
</dbReference>
<evidence type="ECO:0000259" key="5">
    <source>
        <dbReference type="Pfam" id="PF24141"/>
    </source>
</evidence>
<protein>
    <submittedName>
        <fullName evidence="6">GP46-like surface antigen, putative</fullName>
    </submittedName>
</protein>
<feature type="domain" description="EGF-like" evidence="5">
    <location>
        <begin position="124"/>
        <end position="223"/>
    </location>
</feature>
<dbReference type="AlphaFoldDB" id="A0A0S4IL47"/>
<organism evidence="6 7">
    <name type="scientific">Bodo saltans</name>
    <name type="common">Flagellated protozoan</name>
    <dbReference type="NCBI Taxonomy" id="75058"/>
    <lineage>
        <taxon>Eukaryota</taxon>
        <taxon>Discoba</taxon>
        <taxon>Euglenozoa</taxon>
        <taxon>Kinetoplastea</taxon>
        <taxon>Metakinetoplastina</taxon>
        <taxon>Eubodonida</taxon>
        <taxon>Bodonidae</taxon>
        <taxon>Bodo</taxon>
    </lineage>
</organism>
<gene>
    <name evidence="6" type="ORF">BSAL_60170</name>
</gene>
<keyword evidence="4" id="KW-1133">Transmembrane helix</keyword>
<dbReference type="VEuPathDB" id="TriTrypDB:BSAL_60170"/>
<dbReference type="SUPFAM" id="SSF52058">
    <property type="entry name" value="L domain-like"/>
    <property type="match status" value="1"/>
</dbReference>
<dbReference type="Pfam" id="PF24141">
    <property type="entry name" value="LRR_ComC"/>
    <property type="match status" value="1"/>
</dbReference>
<evidence type="ECO:0000256" key="2">
    <source>
        <dbReference type="ARBA" id="ARBA00022737"/>
    </source>
</evidence>
<dbReference type="InterPro" id="IPR032675">
    <property type="entry name" value="LRR_dom_sf"/>
</dbReference>
<dbReference type="FunFam" id="3.80.10.10:FF:000095">
    <property type="entry name" value="LRR receptor-like serine/threonine-protein kinase GSO1"/>
    <property type="match status" value="1"/>
</dbReference>
<keyword evidence="7" id="KW-1185">Reference proteome</keyword>
<feature type="transmembrane region" description="Helical" evidence="4">
    <location>
        <begin position="825"/>
        <end position="842"/>
    </location>
</feature>
<feature type="transmembrane region" description="Helical" evidence="4">
    <location>
        <begin position="880"/>
        <end position="901"/>
    </location>
</feature>
<feature type="transmembrane region" description="Helical" evidence="4">
    <location>
        <begin position="614"/>
        <end position="640"/>
    </location>
</feature>
<name>A0A0S4IL47_BODSA</name>
<dbReference type="OrthoDB" id="1055097at2759"/>
<dbReference type="EMBL" id="CYKH01000264">
    <property type="protein sequence ID" value="CUF20695.1"/>
    <property type="molecule type" value="Genomic_DNA"/>
</dbReference>
<keyword evidence="4" id="KW-0812">Transmembrane</keyword>
<proteinExistence type="predicted"/>
<keyword evidence="1" id="KW-0433">Leucine-rich repeat</keyword>
<evidence type="ECO:0000256" key="1">
    <source>
        <dbReference type="ARBA" id="ARBA00022614"/>
    </source>
</evidence>
<evidence type="ECO:0000256" key="3">
    <source>
        <dbReference type="ARBA" id="ARBA00023136"/>
    </source>
</evidence>
<sequence>MLVTNHHHHQTFKGTVPMPLSHLSTGFHQTSELEVRCRLQWFAAMCGCCVVVVSALLSSTVDSLPFQVEVDVISEFVIATHYANATPVTQGNLCTSWTSMIVCSNDTVVALNFMGANLKGTLPVSLSKLINITHFDASNNSITGSIPHQWSSWGGTIAWVNISFNNLSGMLPPELSNWSSMKRFSFSNNQLNGTLPPEYSGMTGLRFFDVSYNSLSGTLPNEYSRLTNLESFSCQSNRLSGSLPSSWRSLLNMTKFTAGNNGLSGSLPPEYASWSRITSFVVDGNAITGTLPPEYANWTEMDVLVANNNYLSGTLPIEYSEGWSLISYLRIRNNSIHGTLPAEYSKLHLISLLDASSNRLSGTLPPQYAAWKNVTSLSFPNNMLTGTIPVSWSTGMPLLWSLILYNNSLSGTIPSAPPFPSLNVLSISANDFSGSLPSPSTWPHLLILDIQNNTHLYGSAALQQSLSIVSACGTQLCRDAAFTGTYVCVPSGALANSIANGVTLELLVALAAYTVTQRSCSTTSVAPSAAPLSLGKNNATYEFLPTYSINTISGVACAAALGAALSAVEAADAQMLVSILGSPCVCSTTTLPPQQQEESVLLLALSPFSPLGSAWAAIGNSLLCCVVVGLHATAVFMLFAKVPQAIQQPRRTPFNTWLGRWLQKNKSNDSRTRRRIIAQLRFPNVSVTLLMLLVPGVVRACMMTANSFVNPGNDSDGDSPLLSAVAIAIGVLFVLCACGFVEVVAFRHANAEVMSANSRRSGVNHLPREAGEQLLLHFVRHQNPTRLFKPIPRRIALVALPRGAWEPQAARTAYGGVVSSYLAPWRRVWVVVPGANIVVQLLNGVGGDDTTCDALQSITLIALACVCVFIAYARPHRALLASYLVCASLVLTMVTALLGLLCRHGAVSSDAVSGFGVFASVAMFVFKLYHVLMPIVERRLMARNVGLVASPSCAIRPVVSAEAADFNEVSDPRWRRNVNATAAVEEAKVLPLSNEQIEAQRKRLSIEQMKALRELILMVVERSSDGGAQLLL</sequence>
<accession>A0A0S4IL47</accession>
<dbReference type="InterPro" id="IPR057013">
    <property type="entry name" value="LRR_ComC"/>
</dbReference>
<keyword evidence="2" id="KW-0677">Repeat</keyword>
<evidence type="ECO:0000313" key="7">
    <source>
        <dbReference type="Proteomes" id="UP000051952"/>
    </source>
</evidence>
<dbReference type="InterPro" id="IPR052595">
    <property type="entry name" value="LRRC69/RLP"/>
</dbReference>
<dbReference type="Gene3D" id="3.80.10.10">
    <property type="entry name" value="Ribonuclease Inhibitor"/>
    <property type="match status" value="3"/>
</dbReference>
<feature type="transmembrane region" description="Helical" evidence="4">
    <location>
        <begin position="721"/>
        <end position="745"/>
    </location>
</feature>
<feature type="transmembrane region" description="Helical" evidence="4">
    <location>
        <begin position="854"/>
        <end position="873"/>
    </location>
</feature>
<evidence type="ECO:0000313" key="6">
    <source>
        <dbReference type="EMBL" id="CUF20695.1"/>
    </source>
</evidence>
<keyword evidence="3 4" id="KW-0472">Membrane</keyword>
<feature type="transmembrane region" description="Helical" evidence="4">
    <location>
        <begin position="682"/>
        <end position="709"/>
    </location>
</feature>